<dbReference type="PANTHER" id="PTHR31170">
    <property type="entry name" value="BNAC04G53230D PROTEIN"/>
    <property type="match status" value="1"/>
</dbReference>
<dbReference type="KEGG" id="pavi:110746126"/>
<feature type="compositionally biased region" description="Basic and acidic residues" evidence="1">
    <location>
        <begin position="1"/>
        <end position="15"/>
    </location>
</feature>
<dbReference type="RefSeq" id="XP_021802034.1">
    <property type="nucleotide sequence ID" value="XM_021946342.1"/>
</dbReference>
<dbReference type="PANTHER" id="PTHR31170:SF25">
    <property type="entry name" value="BNAA09G04570D PROTEIN"/>
    <property type="match status" value="1"/>
</dbReference>
<dbReference type="Proteomes" id="UP000515124">
    <property type="component" value="Unplaced"/>
</dbReference>
<sequence>MEVEGRSNEAPHDVENPNSPVADLKRRLDSLSRRSSDEGCIYRVPLRLRGKNNSYTPEVVSIGPIHHDNKELEAMEEYKQRYLQYFLHRNNKVSLEYYVEKIKAQEDKLRGCYGNAQHFKSSDKFVSIILVDAAFVIELLLRYYFEELRDDNDWIFKKPWMLTNIVPDMLLLENQLPFVILEVLFDTLRVESAERPSMIKLSHRFFKKVVGLQRSQKDRLIFLFQPHPSSASIRRCRRWKTSKTGQILHDFSKLVRVIPATKFFELGISLDRWFGVFPIAGN</sequence>
<gene>
    <name evidence="3" type="primary">LOC110746126</name>
</gene>
<accession>A0A6P5RGE1</accession>
<dbReference type="InterPro" id="IPR004158">
    <property type="entry name" value="DUF247_pln"/>
</dbReference>
<name>A0A6P5RGE1_PRUAV</name>
<evidence type="ECO:0000313" key="2">
    <source>
        <dbReference type="Proteomes" id="UP000515124"/>
    </source>
</evidence>
<evidence type="ECO:0000256" key="1">
    <source>
        <dbReference type="SAM" id="MobiDB-lite"/>
    </source>
</evidence>
<keyword evidence="2" id="KW-1185">Reference proteome</keyword>
<protein>
    <submittedName>
        <fullName evidence="3">UPF0481 protein At3g47200-like</fullName>
    </submittedName>
</protein>
<feature type="region of interest" description="Disordered" evidence="1">
    <location>
        <begin position="1"/>
        <end position="21"/>
    </location>
</feature>
<dbReference type="AlphaFoldDB" id="A0A6P5RGE1"/>
<evidence type="ECO:0000313" key="3">
    <source>
        <dbReference type="RefSeq" id="XP_021802034.1"/>
    </source>
</evidence>
<proteinExistence type="predicted"/>
<dbReference type="GeneID" id="110746126"/>
<reference evidence="3" key="1">
    <citation type="submission" date="2025-08" db="UniProtKB">
        <authorList>
            <consortium name="RefSeq"/>
        </authorList>
    </citation>
    <scope>IDENTIFICATION</scope>
</reference>
<dbReference type="Pfam" id="PF03140">
    <property type="entry name" value="DUF247"/>
    <property type="match status" value="1"/>
</dbReference>
<organism evidence="2 3">
    <name type="scientific">Prunus avium</name>
    <name type="common">Cherry</name>
    <name type="synonym">Cerasus avium</name>
    <dbReference type="NCBI Taxonomy" id="42229"/>
    <lineage>
        <taxon>Eukaryota</taxon>
        <taxon>Viridiplantae</taxon>
        <taxon>Streptophyta</taxon>
        <taxon>Embryophyta</taxon>
        <taxon>Tracheophyta</taxon>
        <taxon>Spermatophyta</taxon>
        <taxon>Magnoliopsida</taxon>
        <taxon>eudicotyledons</taxon>
        <taxon>Gunneridae</taxon>
        <taxon>Pentapetalae</taxon>
        <taxon>rosids</taxon>
        <taxon>fabids</taxon>
        <taxon>Rosales</taxon>
        <taxon>Rosaceae</taxon>
        <taxon>Amygdaloideae</taxon>
        <taxon>Amygdaleae</taxon>
        <taxon>Prunus</taxon>
    </lineage>
</organism>